<feature type="signal peptide" evidence="2">
    <location>
        <begin position="1"/>
        <end position="23"/>
    </location>
</feature>
<feature type="chain" id="PRO_5012628589" description="Choice-of-anchor I domain-containing protein" evidence="2">
    <location>
        <begin position="24"/>
        <end position="507"/>
    </location>
</feature>
<dbReference type="Proteomes" id="UP000219439">
    <property type="component" value="Unassembled WGS sequence"/>
</dbReference>
<evidence type="ECO:0000313" key="5">
    <source>
        <dbReference type="Proteomes" id="UP000219439"/>
    </source>
</evidence>
<evidence type="ECO:0000259" key="3">
    <source>
        <dbReference type="Pfam" id="PF22494"/>
    </source>
</evidence>
<evidence type="ECO:0000256" key="2">
    <source>
        <dbReference type="SAM" id="SignalP"/>
    </source>
</evidence>
<dbReference type="AlphaFoldDB" id="A0A285PGV7"/>
<feature type="domain" description="Choice-of-anchor I" evidence="3">
    <location>
        <begin position="38"/>
        <end position="506"/>
    </location>
</feature>
<name>A0A285PGV7_9HYPH</name>
<dbReference type="PANTHER" id="PTHR46928">
    <property type="entry name" value="MESENCHYME-SPECIFIC CELL SURFACE GLYCOPROTEIN"/>
    <property type="match status" value="1"/>
</dbReference>
<dbReference type="RefSeq" id="WP_210200932.1">
    <property type="nucleotide sequence ID" value="NZ_OBEL01000005.1"/>
</dbReference>
<proteinExistence type="predicted"/>
<dbReference type="Pfam" id="PF22494">
    <property type="entry name" value="choice_anch_I"/>
    <property type="match status" value="1"/>
</dbReference>
<feature type="compositionally biased region" description="Basic and acidic residues" evidence="1">
    <location>
        <begin position="402"/>
        <end position="412"/>
    </location>
</feature>
<organism evidence="4 5">
    <name type="scientific">Cohaesibacter gelatinilyticus</name>
    <dbReference type="NCBI Taxonomy" id="372072"/>
    <lineage>
        <taxon>Bacteria</taxon>
        <taxon>Pseudomonadati</taxon>
        <taxon>Pseudomonadota</taxon>
        <taxon>Alphaproteobacteria</taxon>
        <taxon>Hyphomicrobiales</taxon>
        <taxon>Cohaesibacteraceae</taxon>
    </lineage>
</organism>
<dbReference type="NCBIfam" id="NF038117">
    <property type="entry name" value="choice_anch_I"/>
    <property type="match status" value="1"/>
</dbReference>
<feature type="region of interest" description="Disordered" evidence="1">
    <location>
        <begin position="393"/>
        <end position="412"/>
    </location>
</feature>
<dbReference type="InterPro" id="IPR052956">
    <property type="entry name" value="Mesenchyme-surface_protein"/>
</dbReference>
<dbReference type="InterPro" id="IPR055188">
    <property type="entry name" value="Choice_anch_I"/>
</dbReference>
<keyword evidence="5" id="KW-1185">Reference proteome</keyword>
<evidence type="ECO:0000313" key="4">
    <source>
        <dbReference type="EMBL" id="SNZ20513.1"/>
    </source>
</evidence>
<reference evidence="4 5" key="1">
    <citation type="submission" date="2017-09" db="EMBL/GenBank/DDBJ databases">
        <authorList>
            <person name="Ehlers B."/>
            <person name="Leendertz F.H."/>
        </authorList>
    </citation>
    <scope>NUCLEOTIDE SEQUENCE [LARGE SCALE GENOMIC DNA]</scope>
    <source>
        <strain evidence="4 5">DSM 18289</strain>
    </source>
</reference>
<dbReference type="InterPro" id="IPR015943">
    <property type="entry name" value="WD40/YVTN_repeat-like_dom_sf"/>
</dbReference>
<accession>A0A285PGV7</accession>
<dbReference type="PANTHER" id="PTHR46928:SF1">
    <property type="entry name" value="MESENCHYME-SPECIFIC CELL SURFACE GLYCOPROTEIN"/>
    <property type="match status" value="1"/>
</dbReference>
<dbReference type="InterPro" id="IPR011044">
    <property type="entry name" value="Quino_amine_DH_bsu"/>
</dbReference>
<evidence type="ECO:0000256" key="1">
    <source>
        <dbReference type="SAM" id="MobiDB-lite"/>
    </source>
</evidence>
<gene>
    <name evidence="4" type="ORF">SAMN06265368_3617</name>
</gene>
<dbReference type="Gene3D" id="2.130.10.10">
    <property type="entry name" value="YVTN repeat-like/Quinoprotein amine dehydrogenase"/>
    <property type="match status" value="1"/>
</dbReference>
<keyword evidence="2" id="KW-0732">Signal</keyword>
<dbReference type="EMBL" id="OBEL01000005">
    <property type="protein sequence ID" value="SNZ20513.1"/>
    <property type="molecule type" value="Genomic_DNA"/>
</dbReference>
<protein>
    <recommendedName>
        <fullName evidence="3">Choice-of-anchor I domain-containing protein</fullName>
    </recommendedName>
</protein>
<sequence length="507" mass="54023">MLKSFAKGLLLATLLTAPGLVNAMSLKVVGSYQSGVFDKGAAEVVSYDKKGRKLFVVNGNDKSIDILDISNPAEIKKIGAIDVKKHGKAANSVAVHGDYVAIAVEMKVKQTAGKLVLYKTDGTLVGEAQVGALPDSVVFAPDGELVVVANEGEPSDDFKNDPEGSVSLVSIPSLDVKTISFNDLDAQKLGESFHAPSPDGTSLAQDIEPEYSAVTPDGKTAFVSLQENNAMAVIDLEKAELTSVFALGFQDYSKHAVDLSDKDEKINRNTWPVLSMRQPDTIMAFTQGGMNYVVTANEGDARDYDGYSEETRLGKVKLDPTAFPNAEELQKKSNLGRLKITTAKGDTDGDGDLDAIYGYGGRSFSIFNEKGELVFDSGTEIEAKMAELAPTAFNGQGTNESFDNRSDDKGTEPEALAIGEMDGKRYAFIGLERMGGVVVYDITEPAKAHYVTYANNVKLEGSAEKMTAGDIAPEGIAFIDAKVSPTGTPMIAVANEVSGSTTLYEIK</sequence>
<dbReference type="SUPFAM" id="SSF50969">
    <property type="entry name" value="YVTN repeat-like/Quinoprotein amine dehydrogenase"/>
    <property type="match status" value="1"/>
</dbReference>